<dbReference type="Pfam" id="PF00480">
    <property type="entry name" value="ROK"/>
    <property type="match status" value="1"/>
</dbReference>
<accession>A0A0P1LEN8</accession>
<dbReference type="InterPro" id="IPR043129">
    <property type="entry name" value="ATPase_NBD"/>
</dbReference>
<comment type="similarity">
    <text evidence="1">Belongs to the ROK (NagC/XylR) family.</text>
</comment>
<dbReference type="InterPro" id="IPR000600">
    <property type="entry name" value="ROK"/>
</dbReference>
<dbReference type="InterPro" id="IPR049874">
    <property type="entry name" value="ROK_cs"/>
</dbReference>
<evidence type="ECO:0000313" key="5">
    <source>
        <dbReference type="Proteomes" id="UP000182200"/>
    </source>
</evidence>
<reference evidence="2 5" key="1">
    <citation type="submission" date="2015-11" db="EMBL/GenBank/DDBJ databases">
        <authorList>
            <person name="Varghese N."/>
        </authorList>
    </citation>
    <scope>NUCLEOTIDE SEQUENCE [LARGE SCALE GENOMIC DNA]</scope>
    <source>
        <strain evidence="2 5">JGI-8</strain>
    </source>
</reference>
<dbReference type="SUPFAM" id="SSF53067">
    <property type="entry name" value="Actin-like ATPase domain"/>
    <property type="match status" value="1"/>
</dbReference>
<protein>
    <submittedName>
        <fullName evidence="3">Glucokinase</fullName>
    </submittedName>
</protein>
<accession>A0A0S4NBE0</accession>
<keyword evidence="3" id="KW-0808">Transferase</keyword>
<dbReference type="STRING" id="1633631.GCA_001442925_01823"/>
<dbReference type="AlphaFoldDB" id="A0A0P1L8R3"/>
<evidence type="ECO:0000256" key="1">
    <source>
        <dbReference type="ARBA" id="ARBA00006479"/>
    </source>
</evidence>
<proteinExistence type="inferred from homology"/>
<dbReference type="Gene3D" id="3.30.420.40">
    <property type="match status" value="2"/>
</dbReference>
<dbReference type="EMBL" id="FAOP01000007">
    <property type="protein sequence ID" value="CUU07567.1"/>
    <property type="molecule type" value="Genomic_DNA"/>
</dbReference>
<sequence length="322" mass="33574">MKKFAIGVDLGGTFIKAGIVDETGNIVLEDSIPTEAEKGPSHVIEQISKIVKKLAQNFDEGEILGVGIGAPGQVDPEGGVKYPPNFPGWTVVYLAKEVGKITGLKTIVDNDANVAAIGEAKFGAGKEHPNFIMVTLGTGIGGGIIIGGKIYRGPTGGAGEIGHVTINFNGPKCNCGNYGCAEAYVGQKYLSSWVAEELKANSNSKIIELISGDLSKIEPYIISLAAEQGDEFAINVWKKTGFYVGVMLASVMNLFDITVAIIGGGVAKAGKILFDSINETVKSRALKPIAEKAIVIPAMLGNKAGILGAGALAFEELTYTSV</sequence>
<accession>A0A0P1MJ00</accession>
<name>A0A0P1L8R3_9BACT</name>
<dbReference type="Proteomes" id="UP000182011">
    <property type="component" value="Unassembled WGS sequence"/>
</dbReference>
<organism evidence="3 4">
    <name type="scientific">Candidatus Kryptonium thompsonii</name>
    <dbReference type="NCBI Taxonomy" id="1633631"/>
    <lineage>
        <taxon>Bacteria</taxon>
        <taxon>Pseudomonadati</taxon>
        <taxon>Candidatus Kryptoniota</taxon>
        <taxon>Candidatus Kryptonium</taxon>
    </lineage>
</organism>
<evidence type="ECO:0000313" key="4">
    <source>
        <dbReference type="Proteomes" id="UP000182011"/>
    </source>
</evidence>
<dbReference type="EMBL" id="CZVI01000066">
    <property type="protein sequence ID" value="CUS95234.1"/>
    <property type="molecule type" value="Genomic_DNA"/>
</dbReference>
<accession>A0A0P1LMH8</accession>
<dbReference type="PANTHER" id="PTHR18964">
    <property type="entry name" value="ROK (REPRESSOR, ORF, KINASE) FAMILY"/>
    <property type="match status" value="1"/>
</dbReference>
<accession>A0A0P1MKM0</accession>
<accession>A0A0P1LD91</accession>
<keyword evidence="5" id="KW-1185">Reference proteome</keyword>
<dbReference type="GO" id="GO:0016301">
    <property type="term" value="F:kinase activity"/>
    <property type="evidence" value="ECO:0007669"/>
    <property type="project" value="UniProtKB-KW"/>
</dbReference>
<accession>A0A0P1M8V3</accession>
<dbReference type="PANTHER" id="PTHR18964:SF149">
    <property type="entry name" value="BIFUNCTIONAL UDP-N-ACETYLGLUCOSAMINE 2-EPIMERASE_N-ACETYLMANNOSAMINE KINASE"/>
    <property type="match status" value="1"/>
</dbReference>
<keyword evidence="3" id="KW-0418">Kinase</keyword>
<dbReference type="RefSeq" id="WP_075427083.1">
    <property type="nucleotide sequence ID" value="NZ_CZVI01000066.1"/>
</dbReference>
<accession>A0A0P1LN73</accession>
<evidence type="ECO:0000313" key="3">
    <source>
        <dbReference type="EMBL" id="CUU07567.1"/>
    </source>
</evidence>
<accession>A0A0P1L8R3</accession>
<dbReference type="Proteomes" id="UP000182200">
    <property type="component" value="Unassembled WGS sequence"/>
</dbReference>
<gene>
    <name evidence="3" type="ORF">JGI4_01828</name>
    <name evidence="2" type="ORF">JGI8_02129</name>
</gene>
<reference evidence="3 4" key="2">
    <citation type="submission" date="2015-11" db="EMBL/GenBank/DDBJ databases">
        <authorList>
            <person name="Zhang Y."/>
            <person name="Guo Z."/>
        </authorList>
    </citation>
    <scope>NUCLEOTIDE SEQUENCE [LARGE SCALE GENOMIC DNA]</scope>
    <source>
        <strain evidence="3">JGI-4</strain>
    </source>
</reference>
<evidence type="ECO:0000313" key="2">
    <source>
        <dbReference type="EMBL" id="CUS95234.1"/>
    </source>
</evidence>
<dbReference type="PROSITE" id="PS01125">
    <property type="entry name" value="ROK"/>
    <property type="match status" value="1"/>
</dbReference>